<name>A0ABV0L7Z5_9PSEU</name>
<comment type="caution">
    <text evidence="2">The sequence shown here is derived from an EMBL/GenBank/DDBJ whole genome shotgun (WGS) entry which is preliminary data.</text>
</comment>
<keyword evidence="3" id="KW-1185">Reference proteome</keyword>
<dbReference type="InterPro" id="IPR032710">
    <property type="entry name" value="NTF2-like_dom_sf"/>
</dbReference>
<dbReference type="Gene3D" id="3.10.450.50">
    <property type="match status" value="2"/>
</dbReference>
<dbReference type="Pfam" id="PF12680">
    <property type="entry name" value="SnoaL_2"/>
    <property type="match status" value="2"/>
</dbReference>
<proteinExistence type="predicted"/>
<gene>
    <name evidence="2" type="ORF">ABJI51_04995</name>
</gene>
<evidence type="ECO:0000313" key="3">
    <source>
        <dbReference type="Proteomes" id="UP001440984"/>
    </source>
</evidence>
<sequence>MTTPRDVFAALSDGISEGRFGELSALYAEDAVVEHPQAVPRPTRLTGRAAVHERFTGVLAGALRLKRKNVVVHETTDPEVIVAEYGYDAESVATGRTIETANIQVLRIRDGLIVHSRDYHDYLRLAVIRDSVGQVAAGYEQAPPRELSPVTPKSGDTVFERLVHGAAAGHWDDLPELYAEETHVTHPFLPGSGVLRTRDELREHFAAGKARNFRFDVADLVTYQGTDPEVLIGEFAYQGVHDGRPVRIANIFAMRIRDGLIVESRDYGDHLGVAGDLGRIPELAAKLTA</sequence>
<dbReference type="EMBL" id="JBDZYD010000002">
    <property type="protein sequence ID" value="MEQ0558419.1"/>
    <property type="molecule type" value="Genomic_DNA"/>
</dbReference>
<feature type="domain" description="SnoaL-like" evidence="1">
    <location>
        <begin position="160"/>
        <end position="263"/>
    </location>
</feature>
<dbReference type="InterPro" id="IPR037401">
    <property type="entry name" value="SnoaL-like"/>
</dbReference>
<feature type="domain" description="SnoaL-like" evidence="1">
    <location>
        <begin position="11"/>
        <end position="115"/>
    </location>
</feature>
<protein>
    <submittedName>
        <fullName evidence="2">Nuclear transport factor 2 family protein</fullName>
    </submittedName>
</protein>
<dbReference type="RefSeq" id="WP_348947763.1">
    <property type="nucleotide sequence ID" value="NZ_JBDZYD010000002.1"/>
</dbReference>
<dbReference type="Proteomes" id="UP001440984">
    <property type="component" value="Unassembled WGS sequence"/>
</dbReference>
<evidence type="ECO:0000259" key="1">
    <source>
        <dbReference type="Pfam" id="PF12680"/>
    </source>
</evidence>
<accession>A0ABV0L7Z5</accession>
<dbReference type="SUPFAM" id="SSF54427">
    <property type="entry name" value="NTF2-like"/>
    <property type="match status" value="2"/>
</dbReference>
<reference evidence="2 3" key="1">
    <citation type="submission" date="2024-05" db="EMBL/GenBank/DDBJ databases">
        <authorList>
            <person name="Zhao H."/>
            <person name="Xu Y."/>
            <person name="Lin S."/>
            <person name="Spain J.C."/>
            <person name="Zhou N.-Y."/>
        </authorList>
    </citation>
    <scope>NUCLEOTIDE SEQUENCE [LARGE SCALE GENOMIC DNA]</scope>
    <source>
        <strain evidence="2 3">NEAU-NG30</strain>
    </source>
</reference>
<organism evidence="2 3">
    <name type="scientific">Amycolatopsis melonis</name>
    <dbReference type="NCBI Taxonomy" id="3156488"/>
    <lineage>
        <taxon>Bacteria</taxon>
        <taxon>Bacillati</taxon>
        <taxon>Actinomycetota</taxon>
        <taxon>Actinomycetes</taxon>
        <taxon>Pseudonocardiales</taxon>
        <taxon>Pseudonocardiaceae</taxon>
        <taxon>Amycolatopsis</taxon>
    </lineage>
</organism>
<evidence type="ECO:0000313" key="2">
    <source>
        <dbReference type="EMBL" id="MEQ0558419.1"/>
    </source>
</evidence>